<evidence type="ECO:0000256" key="7">
    <source>
        <dbReference type="ARBA" id="ARBA00023014"/>
    </source>
</evidence>
<dbReference type="GO" id="GO:0051539">
    <property type="term" value="F:4 iron, 4 sulfur cluster binding"/>
    <property type="evidence" value="ECO:0007669"/>
    <property type="project" value="UniProtKB-KW"/>
</dbReference>
<protein>
    <submittedName>
        <fullName evidence="10">L-serine dehydratase, alpha chain</fullName>
        <ecNumber evidence="10">4.3.1.17</ecNumber>
    </submittedName>
</protein>
<dbReference type="InterPro" id="IPR004642">
    <property type="entry name" value="Ser_deHydtase_asu"/>
</dbReference>
<feature type="domain" description="Serine dehydratase-like alpha subunit" evidence="9">
    <location>
        <begin position="2"/>
        <end position="234"/>
    </location>
</feature>
<evidence type="ECO:0000256" key="6">
    <source>
        <dbReference type="ARBA" id="ARBA00023004"/>
    </source>
</evidence>
<keyword evidence="3" id="KW-0312">Gluconeogenesis</keyword>
<proteinExistence type="predicted"/>
<keyword evidence="7" id="KW-0411">Iron-sulfur</keyword>
<dbReference type="GO" id="GO:0003941">
    <property type="term" value="F:L-serine ammonia-lyase activity"/>
    <property type="evidence" value="ECO:0007669"/>
    <property type="project" value="UniProtKB-EC"/>
</dbReference>
<dbReference type="EMBL" id="VSSQ01042434">
    <property type="protein sequence ID" value="MPM96018.1"/>
    <property type="molecule type" value="Genomic_DNA"/>
</dbReference>
<organism evidence="10">
    <name type="scientific">bioreactor metagenome</name>
    <dbReference type="NCBI Taxonomy" id="1076179"/>
    <lineage>
        <taxon>unclassified sequences</taxon>
        <taxon>metagenomes</taxon>
        <taxon>ecological metagenomes</taxon>
    </lineage>
</organism>
<gene>
    <name evidence="10" type="primary">sdhA_25</name>
    <name evidence="10" type="ORF">SDC9_143174</name>
</gene>
<keyword evidence="4" id="KW-0004">4Fe-4S</keyword>
<evidence type="ECO:0000256" key="2">
    <source>
        <dbReference type="ARBA" id="ARBA00004742"/>
    </source>
</evidence>
<dbReference type="AlphaFoldDB" id="A0A645E3N7"/>
<keyword evidence="8 10" id="KW-0456">Lyase</keyword>
<dbReference type="InterPro" id="IPR051318">
    <property type="entry name" value="Fe-S_L-Ser"/>
</dbReference>
<dbReference type="PANTHER" id="PTHR30182">
    <property type="entry name" value="L-SERINE DEHYDRATASE"/>
    <property type="match status" value="1"/>
</dbReference>
<evidence type="ECO:0000256" key="8">
    <source>
        <dbReference type="ARBA" id="ARBA00023239"/>
    </source>
</evidence>
<accession>A0A645E3N7</accession>
<dbReference type="GO" id="GO:0046872">
    <property type="term" value="F:metal ion binding"/>
    <property type="evidence" value="ECO:0007669"/>
    <property type="project" value="UniProtKB-KW"/>
</dbReference>
<dbReference type="GO" id="GO:0006094">
    <property type="term" value="P:gluconeogenesis"/>
    <property type="evidence" value="ECO:0007669"/>
    <property type="project" value="UniProtKB-KW"/>
</dbReference>
<dbReference type="InterPro" id="IPR005130">
    <property type="entry name" value="Ser_deHydtase-like_asu"/>
</dbReference>
<evidence type="ECO:0000256" key="1">
    <source>
        <dbReference type="ARBA" id="ARBA00001966"/>
    </source>
</evidence>
<evidence type="ECO:0000256" key="3">
    <source>
        <dbReference type="ARBA" id="ARBA00022432"/>
    </source>
</evidence>
<reference evidence="10" key="1">
    <citation type="submission" date="2019-08" db="EMBL/GenBank/DDBJ databases">
        <authorList>
            <person name="Kucharzyk K."/>
            <person name="Murdoch R.W."/>
            <person name="Higgins S."/>
            <person name="Loffler F."/>
        </authorList>
    </citation>
    <scope>NUCLEOTIDE SEQUENCE</scope>
</reference>
<comment type="pathway">
    <text evidence="2">Carbohydrate biosynthesis; gluconeogenesis.</text>
</comment>
<dbReference type="EC" id="4.3.1.17" evidence="10"/>
<keyword evidence="6" id="KW-0408">Iron</keyword>
<evidence type="ECO:0000256" key="5">
    <source>
        <dbReference type="ARBA" id="ARBA00022723"/>
    </source>
</evidence>
<dbReference type="NCBIfam" id="TIGR00718">
    <property type="entry name" value="sda_alpha"/>
    <property type="match status" value="1"/>
</dbReference>
<keyword evidence="5" id="KW-0479">Metal-binding</keyword>
<comment type="cofactor">
    <cofactor evidence="1">
        <name>[4Fe-4S] cluster</name>
        <dbReference type="ChEBI" id="CHEBI:49883"/>
    </cofactor>
</comment>
<evidence type="ECO:0000259" key="9">
    <source>
        <dbReference type="Pfam" id="PF03313"/>
    </source>
</evidence>
<evidence type="ECO:0000313" key="10">
    <source>
        <dbReference type="EMBL" id="MPM96018.1"/>
    </source>
</evidence>
<evidence type="ECO:0000256" key="4">
    <source>
        <dbReference type="ARBA" id="ARBA00022485"/>
    </source>
</evidence>
<dbReference type="Pfam" id="PF03313">
    <property type="entry name" value="SDH_alpha"/>
    <property type="match status" value="1"/>
</dbReference>
<name>A0A645E3N7_9ZZZZ</name>
<sequence length="248" mass="24770">MTRALSVMRDAAAAGLQNTKRSTSGLSGGDSVRLQKAVTNGLLNGCPLIADMMTIALAVSEQNAKMGRIVACPTAGSCGIVPAVFFALQKANGYSDEELVDALFTAGAIGVVIAKNASIAGASGGCQAECGSAAAMAAAAAVELMGGTPLQACHAVAFSLKSLMGLVCDPVGGLVEVPCVKRNAFCAVNAYVAATMALAGIESLIPADEVIKAMDEVGKLMPSALKETAKGGIAATPTAHILAKAIMK</sequence>
<dbReference type="PANTHER" id="PTHR30182:SF1">
    <property type="entry name" value="L-SERINE DEHYDRATASE 1"/>
    <property type="match status" value="1"/>
</dbReference>
<comment type="caution">
    <text evidence="10">The sequence shown here is derived from an EMBL/GenBank/DDBJ whole genome shotgun (WGS) entry which is preliminary data.</text>
</comment>